<evidence type="ECO:0000313" key="3">
    <source>
        <dbReference type="Proteomes" id="UP001595722"/>
    </source>
</evidence>
<evidence type="ECO:0000313" key="2">
    <source>
        <dbReference type="EMBL" id="MFC3680784.1"/>
    </source>
</evidence>
<dbReference type="InterPro" id="IPR000835">
    <property type="entry name" value="HTH_MarR-typ"/>
</dbReference>
<protein>
    <submittedName>
        <fullName evidence="2">MarR family winged helix-turn-helix transcriptional regulator</fullName>
    </submittedName>
</protein>
<dbReference type="PANTHER" id="PTHR33164:SF57">
    <property type="entry name" value="MARR-FAMILY TRANSCRIPTIONAL REGULATOR"/>
    <property type="match status" value="1"/>
</dbReference>
<dbReference type="Pfam" id="PF12802">
    <property type="entry name" value="MarR_2"/>
    <property type="match status" value="1"/>
</dbReference>
<dbReference type="Proteomes" id="UP001595722">
    <property type="component" value="Unassembled WGS sequence"/>
</dbReference>
<dbReference type="Gene3D" id="1.10.10.10">
    <property type="entry name" value="Winged helix-like DNA-binding domain superfamily/Winged helix DNA-binding domain"/>
    <property type="match status" value="1"/>
</dbReference>
<feature type="domain" description="HTH marR-type" evidence="1">
    <location>
        <begin position="2"/>
        <end position="135"/>
    </location>
</feature>
<dbReference type="EMBL" id="JBHRYB010000013">
    <property type="protein sequence ID" value="MFC3680784.1"/>
    <property type="molecule type" value="Genomic_DNA"/>
</dbReference>
<accession>A0ABV7VTJ6</accession>
<name>A0ABV7VTJ6_9GAMM</name>
<dbReference type="PANTHER" id="PTHR33164">
    <property type="entry name" value="TRANSCRIPTIONAL REGULATOR, MARR FAMILY"/>
    <property type="match status" value="1"/>
</dbReference>
<keyword evidence="3" id="KW-1185">Reference proteome</keyword>
<dbReference type="InterPro" id="IPR036388">
    <property type="entry name" value="WH-like_DNA-bd_sf"/>
</dbReference>
<dbReference type="PROSITE" id="PS50995">
    <property type="entry name" value="HTH_MARR_2"/>
    <property type="match status" value="1"/>
</dbReference>
<evidence type="ECO:0000259" key="1">
    <source>
        <dbReference type="PROSITE" id="PS50995"/>
    </source>
</evidence>
<dbReference type="InterPro" id="IPR036390">
    <property type="entry name" value="WH_DNA-bd_sf"/>
</dbReference>
<dbReference type="InterPro" id="IPR039422">
    <property type="entry name" value="MarR/SlyA-like"/>
</dbReference>
<dbReference type="SUPFAM" id="SSF46785">
    <property type="entry name" value="Winged helix' DNA-binding domain"/>
    <property type="match status" value="1"/>
</dbReference>
<reference evidence="3" key="1">
    <citation type="journal article" date="2019" name="Int. J. Syst. Evol. Microbiol.">
        <title>The Global Catalogue of Microorganisms (GCM) 10K type strain sequencing project: providing services to taxonomists for standard genome sequencing and annotation.</title>
        <authorList>
            <consortium name="The Broad Institute Genomics Platform"/>
            <consortium name="The Broad Institute Genome Sequencing Center for Infectious Disease"/>
            <person name="Wu L."/>
            <person name="Ma J."/>
        </authorList>
    </citation>
    <scope>NUCLEOTIDE SEQUENCE [LARGE SCALE GENOMIC DNA]</scope>
    <source>
        <strain evidence="3">KCTC 42424</strain>
    </source>
</reference>
<proteinExistence type="predicted"/>
<comment type="caution">
    <text evidence="2">The sequence shown here is derived from an EMBL/GenBank/DDBJ whole genome shotgun (WGS) entry which is preliminary data.</text>
</comment>
<organism evidence="2 3">
    <name type="scientific">Bacterioplanoides pacificum</name>
    <dbReference type="NCBI Taxonomy" id="1171596"/>
    <lineage>
        <taxon>Bacteria</taxon>
        <taxon>Pseudomonadati</taxon>
        <taxon>Pseudomonadota</taxon>
        <taxon>Gammaproteobacteria</taxon>
        <taxon>Oceanospirillales</taxon>
        <taxon>Oceanospirillaceae</taxon>
        <taxon>Bacterioplanoides</taxon>
    </lineage>
</organism>
<gene>
    <name evidence="2" type="ORF">ACFOMG_11810</name>
</gene>
<sequence>MDKRLFFLLNMAQRKLFNHVDKLCEQQLDAPVTQLAALLYVCKQPGCQQKDLAQALALNKSGITTLVRRMENNQLLERKSSAADGRASQLYATAAGLQKAQQLGPYIDELNQGFADHFSDEEITTVLKFLNFIIKRF</sequence>
<dbReference type="RefSeq" id="WP_376866883.1">
    <property type="nucleotide sequence ID" value="NZ_JBHRYB010000013.1"/>
</dbReference>
<dbReference type="SMART" id="SM00347">
    <property type="entry name" value="HTH_MARR"/>
    <property type="match status" value="1"/>
</dbReference>